<dbReference type="OrthoDB" id="7173870at2"/>
<reference evidence="2 3" key="1">
    <citation type="submission" date="2019-09" db="EMBL/GenBank/DDBJ databases">
        <title>Draft Whole-Genome sequence of Blastochloris sulfoviridis DSM 729.</title>
        <authorList>
            <person name="Meyer T.E."/>
            <person name="Kyndt J.A."/>
        </authorList>
    </citation>
    <scope>NUCLEOTIDE SEQUENCE [LARGE SCALE GENOMIC DNA]</scope>
    <source>
        <strain evidence="2 3">DSM 729</strain>
    </source>
</reference>
<evidence type="ECO:0000313" key="2">
    <source>
        <dbReference type="EMBL" id="KAA5602921.1"/>
    </source>
</evidence>
<accession>A0A5M6I3Y4</accession>
<organism evidence="2 3">
    <name type="scientific">Blastochloris sulfoviridis</name>
    <dbReference type="NCBI Taxonomy" id="50712"/>
    <lineage>
        <taxon>Bacteria</taxon>
        <taxon>Pseudomonadati</taxon>
        <taxon>Pseudomonadota</taxon>
        <taxon>Alphaproteobacteria</taxon>
        <taxon>Hyphomicrobiales</taxon>
        <taxon>Blastochloridaceae</taxon>
        <taxon>Blastochloris</taxon>
    </lineage>
</organism>
<comment type="caution">
    <text evidence="2">The sequence shown here is derived from an EMBL/GenBank/DDBJ whole genome shotgun (WGS) entry which is preliminary data.</text>
</comment>
<dbReference type="AlphaFoldDB" id="A0A5M6I3Y4"/>
<keyword evidence="1" id="KW-1133">Transmembrane helix</keyword>
<evidence type="ECO:0000256" key="1">
    <source>
        <dbReference type="SAM" id="Phobius"/>
    </source>
</evidence>
<name>A0A5M6I3Y4_9HYPH</name>
<sequence>METYSTFAAFAQTWGLVYFVAIFLGIVAYALWPTNRARFDDAANIPFRED</sequence>
<feature type="transmembrane region" description="Helical" evidence="1">
    <location>
        <begin position="12"/>
        <end position="32"/>
    </location>
</feature>
<dbReference type="Pfam" id="PF05545">
    <property type="entry name" value="FixQ"/>
    <property type="match status" value="1"/>
</dbReference>
<gene>
    <name evidence="2" type="ORF">F1193_03555</name>
</gene>
<proteinExistence type="predicted"/>
<keyword evidence="1" id="KW-0812">Transmembrane</keyword>
<dbReference type="InterPro" id="IPR008621">
    <property type="entry name" value="Cbb3-typ_cyt_oxidase_comp"/>
</dbReference>
<dbReference type="Proteomes" id="UP000323886">
    <property type="component" value="Unassembled WGS sequence"/>
</dbReference>
<keyword evidence="1" id="KW-0472">Membrane</keyword>
<dbReference type="EMBL" id="VWPL01000004">
    <property type="protein sequence ID" value="KAA5602921.1"/>
    <property type="molecule type" value="Genomic_DNA"/>
</dbReference>
<evidence type="ECO:0000313" key="3">
    <source>
        <dbReference type="Proteomes" id="UP000323886"/>
    </source>
</evidence>
<dbReference type="RefSeq" id="WP_150096292.1">
    <property type="nucleotide sequence ID" value="NZ_VWPL01000004.1"/>
</dbReference>
<keyword evidence="3" id="KW-1185">Reference proteome</keyword>
<protein>
    <submittedName>
        <fullName evidence="2">Cbb3-type cytochrome c oxidase subunit 3</fullName>
    </submittedName>
</protein>
<dbReference type="CDD" id="cd01324">
    <property type="entry name" value="cbb3_Oxidase_CcoQ"/>
    <property type="match status" value="1"/>
</dbReference>